<feature type="region of interest" description="Disordered" evidence="10">
    <location>
        <begin position="157"/>
        <end position="189"/>
    </location>
</feature>
<evidence type="ECO:0000256" key="1">
    <source>
        <dbReference type="ARBA" id="ARBA00004323"/>
    </source>
</evidence>
<comment type="subcellular location">
    <subcellularLocation>
        <location evidence="1">Golgi apparatus membrane</location>
        <topology evidence="1">Single-pass type II membrane protein</topology>
    </subcellularLocation>
</comment>
<evidence type="ECO:0000256" key="6">
    <source>
        <dbReference type="ARBA" id="ARBA00022968"/>
    </source>
</evidence>
<feature type="compositionally biased region" description="Low complexity" evidence="10">
    <location>
        <begin position="161"/>
        <end position="189"/>
    </location>
</feature>
<evidence type="ECO:0000256" key="2">
    <source>
        <dbReference type="ARBA" id="ARBA00008661"/>
    </source>
</evidence>
<keyword evidence="5 11" id="KW-0812">Transmembrane</keyword>
<sequence length="588" mass="66629">SLPSFRQRSLSLSSLNVPRRLHLPLILLRLLCLIPAGFGLIRSTTRAWSQPLYDETGIFKNKTTPLIYSVALLWCVLAGYWSWILTTSMLRRWLYHYEISNALVRLVTLTVVNWSVSAFIGSYYGADQPLWQWMTVCFILLVSNILKLMIASSPKYANKKSSSSSSSSSSLSPSSTIASSTTTSNLSSSTTRATASMTSGGVNGAGSFFSPSTSNFFSTITHKSTVVRVLVLPLFFVVIMTMFATLHQVSLLRHYGTALMTESIASSAANHLSNSFQQHSDLISDSSTAIRVMVIILSAWTPRSITNRQTFRETTLQLMPRDSKDITYMYRFVIGQPPNEKVKQSMGPKIDAEIQQHGGDLLVLPCSDTYEDLSKKVFSSLEWAEQYDFDYFIKTDDDIFARWDTISKELLELGIKDRYWQGLSYWNIPPIRDNSNKNSELEYPLPLFPRFTAGALYILSRDLVHLIARGPRIFVKNEDQNLGVWLYPYKVEPIFDRRIQQIDVCEEDMIAKHFGNFDDPDAIGGTMYDMLNNIRSGKKMCEGFRTKFCALCYPSCQGKVNHWKDWNFKCDPEKGISLLNMGKLTLLE</sequence>
<dbReference type="GO" id="GO:0016758">
    <property type="term" value="F:hexosyltransferase activity"/>
    <property type="evidence" value="ECO:0007669"/>
    <property type="project" value="InterPro"/>
</dbReference>
<evidence type="ECO:0000256" key="10">
    <source>
        <dbReference type="SAM" id="MobiDB-lite"/>
    </source>
</evidence>
<dbReference type="InterPro" id="IPR021100">
    <property type="entry name" value="N-glycosylation_EOS1"/>
</dbReference>
<feature type="transmembrane region" description="Helical" evidence="11">
    <location>
        <begin position="21"/>
        <end position="41"/>
    </location>
</feature>
<feature type="transmembrane region" description="Helical" evidence="11">
    <location>
        <begin position="226"/>
        <end position="246"/>
    </location>
</feature>
<evidence type="ECO:0000313" key="12">
    <source>
        <dbReference type="EMBL" id="KAG2224022.1"/>
    </source>
</evidence>
<dbReference type="GO" id="GO:0005789">
    <property type="term" value="C:endoplasmic reticulum membrane"/>
    <property type="evidence" value="ECO:0007669"/>
    <property type="project" value="InterPro"/>
</dbReference>
<comment type="caution">
    <text evidence="12">The sequence shown here is derived from an EMBL/GenBank/DDBJ whole genome shotgun (WGS) entry which is preliminary data.</text>
</comment>
<feature type="non-terminal residue" evidence="12">
    <location>
        <position position="1"/>
    </location>
</feature>
<evidence type="ECO:0000256" key="8">
    <source>
        <dbReference type="ARBA" id="ARBA00023034"/>
    </source>
</evidence>
<evidence type="ECO:0000256" key="7">
    <source>
        <dbReference type="ARBA" id="ARBA00022989"/>
    </source>
</evidence>
<keyword evidence="7 11" id="KW-1133">Transmembrane helix</keyword>
<dbReference type="InterPro" id="IPR002659">
    <property type="entry name" value="Glyco_trans_31"/>
</dbReference>
<keyword evidence="9 11" id="KW-0472">Membrane</keyword>
<evidence type="ECO:0000256" key="4">
    <source>
        <dbReference type="ARBA" id="ARBA00022679"/>
    </source>
</evidence>
<dbReference type="AlphaFoldDB" id="A0A8H7S965"/>
<comment type="similarity">
    <text evidence="2">Belongs to the glycosyltransferase 31 family.</text>
</comment>
<evidence type="ECO:0000256" key="3">
    <source>
        <dbReference type="ARBA" id="ARBA00022676"/>
    </source>
</evidence>
<gene>
    <name evidence="12" type="ORF">INT45_009608</name>
</gene>
<dbReference type="PANTHER" id="PTHR11214">
    <property type="entry name" value="BETA-1,3-N-ACETYLGLUCOSAMINYLTRANSFERASE"/>
    <property type="match status" value="1"/>
</dbReference>
<dbReference type="Gene3D" id="3.90.550.50">
    <property type="match status" value="1"/>
</dbReference>
<evidence type="ECO:0000256" key="9">
    <source>
        <dbReference type="ARBA" id="ARBA00023136"/>
    </source>
</evidence>
<feature type="transmembrane region" description="Helical" evidence="11">
    <location>
        <begin position="102"/>
        <end position="124"/>
    </location>
</feature>
<keyword evidence="6" id="KW-0735">Signal-anchor</keyword>
<proteinExistence type="inferred from homology"/>
<reference evidence="12 13" key="1">
    <citation type="submission" date="2020-12" db="EMBL/GenBank/DDBJ databases">
        <title>Metabolic potential, ecology and presence of endohyphal bacteria is reflected in genomic diversity of Mucoromycotina.</title>
        <authorList>
            <person name="Muszewska A."/>
            <person name="Okrasinska A."/>
            <person name="Steczkiewicz K."/>
            <person name="Drgas O."/>
            <person name="Orlowska M."/>
            <person name="Perlinska-Lenart U."/>
            <person name="Aleksandrzak-Piekarczyk T."/>
            <person name="Szatraj K."/>
            <person name="Zielenkiewicz U."/>
            <person name="Pilsyk S."/>
            <person name="Malc E."/>
            <person name="Mieczkowski P."/>
            <person name="Kruszewska J.S."/>
            <person name="Biernat P."/>
            <person name="Pawlowska J."/>
        </authorList>
    </citation>
    <scope>NUCLEOTIDE SEQUENCE [LARGE SCALE GENOMIC DNA]</scope>
    <source>
        <strain evidence="12 13">CBS 142.35</strain>
    </source>
</reference>
<dbReference type="Pfam" id="PF01762">
    <property type="entry name" value="Galactosyl_T"/>
    <property type="match status" value="1"/>
</dbReference>
<evidence type="ECO:0000313" key="13">
    <source>
        <dbReference type="Proteomes" id="UP000646827"/>
    </source>
</evidence>
<dbReference type="EMBL" id="JAEPRB010000050">
    <property type="protein sequence ID" value="KAG2224022.1"/>
    <property type="molecule type" value="Genomic_DNA"/>
</dbReference>
<dbReference type="Proteomes" id="UP000646827">
    <property type="component" value="Unassembled WGS sequence"/>
</dbReference>
<protein>
    <submittedName>
        <fullName evidence="12">Uncharacterized protein</fullName>
    </submittedName>
</protein>
<feature type="transmembrane region" description="Helical" evidence="11">
    <location>
        <begin position="130"/>
        <end position="150"/>
    </location>
</feature>
<accession>A0A8H7S965</accession>
<dbReference type="PANTHER" id="PTHR11214:SF3">
    <property type="entry name" value="BETA-1,3-GALACTOSYLTRANSFERASE 6"/>
    <property type="match status" value="1"/>
</dbReference>
<dbReference type="Pfam" id="PF12326">
    <property type="entry name" value="EOS1"/>
    <property type="match status" value="1"/>
</dbReference>
<keyword evidence="8" id="KW-0333">Golgi apparatus</keyword>
<organism evidence="12 13">
    <name type="scientific">Circinella minor</name>
    <dbReference type="NCBI Taxonomy" id="1195481"/>
    <lineage>
        <taxon>Eukaryota</taxon>
        <taxon>Fungi</taxon>
        <taxon>Fungi incertae sedis</taxon>
        <taxon>Mucoromycota</taxon>
        <taxon>Mucoromycotina</taxon>
        <taxon>Mucoromycetes</taxon>
        <taxon>Mucorales</taxon>
        <taxon>Lichtheimiaceae</taxon>
        <taxon>Circinella</taxon>
    </lineage>
</organism>
<keyword evidence="13" id="KW-1185">Reference proteome</keyword>
<keyword evidence="4" id="KW-0808">Transferase</keyword>
<dbReference type="GO" id="GO:0034599">
    <property type="term" value="P:cellular response to oxidative stress"/>
    <property type="evidence" value="ECO:0007669"/>
    <property type="project" value="InterPro"/>
</dbReference>
<dbReference type="GO" id="GO:0000139">
    <property type="term" value="C:Golgi membrane"/>
    <property type="evidence" value="ECO:0007669"/>
    <property type="project" value="UniProtKB-SubCell"/>
</dbReference>
<evidence type="ECO:0000256" key="11">
    <source>
        <dbReference type="SAM" id="Phobius"/>
    </source>
</evidence>
<evidence type="ECO:0000256" key="5">
    <source>
        <dbReference type="ARBA" id="ARBA00022692"/>
    </source>
</evidence>
<name>A0A8H7S965_9FUNG</name>
<keyword evidence="3" id="KW-0328">Glycosyltransferase</keyword>
<dbReference type="OrthoDB" id="2139606at2759"/>
<feature type="transmembrane region" description="Helical" evidence="11">
    <location>
        <begin position="66"/>
        <end position="90"/>
    </location>
</feature>